<reference evidence="1" key="1">
    <citation type="submission" date="2023-10" db="EMBL/GenBank/DDBJ databases">
        <authorList>
            <person name="Chen Y."/>
            <person name="Shah S."/>
            <person name="Dougan E. K."/>
            <person name="Thang M."/>
            <person name="Chan C."/>
        </authorList>
    </citation>
    <scope>NUCLEOTIDE SEQUENCE [LARGE SCALE GENOMIC DNA]</scope>
</reference>
<name>A0ABN9WR67_9DINO</name>
<sequence length="280" mass="31031">PMSLQSAEQSKSPMYQLRVHGFTEGAHVKRKKPQDDKTEHGTIYMISAMNGSSVVLAPTGRFREFHAITLSQQSLKEGWAPTTTKPQFRISYATCRPDTNPEFVKQHIIGQLIDALAGLSQRSHNSGFMEELDIFSSPNTVTVRADIPKDKLTLVPVTMNIKTRPAKDKCDPKAWDLGTIASDPNTTAYALHPCIVLPKVKEDKPGFTPPYWFAQEAGEGQKGNMKPFLESIPISTPNEKAEVKVPVLRNAVSLKTGDELLMVKQKKKQQGPPVTEPKIN</sequence>
<comment type="caution">
    <text evidence="1">The sequence shown here is derived from an EMBL/GenBank/DDBJ whole genome shotgun (WGS) entry which is preliminary data.</text>
</comment>
<organism evidence="1 2">
    <name type="scientific">Prorocentrum cordatum</name>
    <dbReference type="NCBI Taxonomy" id="2364126"/>
    <lineage>
        <taxon>Eukaryota</taxon>
        <taxon>Sar</taxon>
        <taxon>Alveolata</taxon>
        <taxon>Dinophyceae</taxon>
        <taxon>Prorocentrales</taxon>
        <taxon>Prorocentraceae</taxon>
        <taxon>Prorocentrum</taxon>
    </lineage>
</organism>
<dbReference type="EMBL" id="CAUYUJ010019182">
    <property type="protein sequence ID" value="CAK0889212.1"/>
    <property type="molecule type" value="Genomic_DNA"/>
</dbReference>
<gene>
    <name evidence="1" type="ORF">PCOR1329_LOCUS69810</name>
</gene>
<accession>A0ABN9WR67</accession>
<dbReference type="Proteomes" id="UP001189429">
    <property type="component" value="Unassembled WGS sequence"/>
</dbReference>
<keyword evidence="2" id="KW-1185">Reference proteome</keyword>
<feature type="non-terminal residue" evidence="1">
    <location>
        <position position="1"/>
    </location>
</feature>
<evidence type="ECO:0000313" key="2">
    <source>
        <dbReference type="Proteomes" id="UP001189429"/>
    </source>
</evidence>
<proteinExistence type="predicted"/>
<protein>
    <submittedName>
        <fullName evidence="1">Uncharacterized protein</fullName>
    </submittedName>
</protein>
<evidence type="ECO:0000313" key="1">
    <source>
        <dbReference type="EMBL" id="CAK0889212.1"/>
    </source>
</evidence>